<protein>
    <recommendedName>
        <fullName evidence="1">SchA/CurD-like domain-containing protein</fullName>
    </recommendedName>
</protein>
<feature type="domain" description="SchA/CurD-like" evidence="1">
    <location>
        <begin position="1"/>
        <end position="120"/>
    </location>
</feature>
<dbReference type="Proteomes" id="UP001501532">
    <property type="component" value="Unassembled WGS sequence"/>
</dbReference>
<sequence>MAFIAISYRVRTGHEEEIADIFSERNFKRVDSAQYRDEQGRAAGRNVSTGLFIRGEFMTRVVQFEGDLRQIGPHMGAQEGVKEAERRLSPYLQVPRDTQTVEGFREYFQNALMQCVFQESRAERSAQLAAWAYRVTPGHDDALGEVFEKAQGTLFDGPAGPLLASTAFVKDDYLVWAVQYDGELDAVVSQLTGSGVAAQTEEGLLPYLADRREATGPAGFGAATMRRLQMLSADVS</sequence>
<dbReference type="RefSeq" id="WP_234516423.1">
    <property type="nucleotide sequence ID" value="NZ_BAAAUF010000008.1"/>
</dbReference>
<feature type="domain" description="SchA/CurD-like" evidence="1">
    <location>
        <begin position="128"/>
        <end position="226"/>
    </location>
</feature>
<accession>A0ABP6L3Y3</accession>
<reference evidence="3" key="1">
    <citation type="journal article" date="2019" name="Int. J. Syst. Evol. Microbiol.">
        <title>The Global Catalogue of Microorganisms (GCM) 10K type strain sequencing project: providing services to taxonomists for standard genome sequencing and annotation.</title>
        <authorList>
            <consortium name="The Broad Institute Genomics Platform"/>
            <consortium name="The Broad Institute Genome Sequencing Center for Infectious Disease"/>
            <person name="Wu L."/>
            <person name="Ma J."/>
        </authorList>
    </citation>
    <scope>NUCLEOTIDE SEQUENCE [LARGE SCALE GENOMIC DNA]</scope>
    <source>
        <strain evidence="3">JCM 9091</strain>
    </source>
</reference>
<evidence type="ECO:0000259" key="1">
    <source>
        <dbReference type="Pfam" id="PF04486"/>
    </source>
</evidence>
<proteinExistence type="predicted"/>
<gene>
    <name evidence="2" type="ORF">GCM10010448_09870</name>
</gene>
<dbReference type="EMBL" id="BAAAUF010000008">
    <property type="protein sequence ID" value="GAA3029897.1"/>
    <property type="molecule type" value="Genomic_DNA"/>
</dbReference>
<evidence type="ECO:0000313" key="2">
    <source>
        <dbReference type="EMBL" id="GAA3029897.1"/>
    </source>
</evidence>
<keyword evidence="3" id="KW-1185">Reference proteome</keyword>
<organism evidence="2 3">
    <name type="scientific">Streptomyces glomeratus</name>
    <dbReference type="NCBI Taxonomy" id="284452"/>
    <lineage>
        <taxon>Bacteria</taxon>
        <taxon>Bacillati</taxon>
        <taxon>Actinomycetota</taxon>
        <taxon>Actinomycetes</taxon>
        <taxon>Kitasatosporales</taxon>
        <taxon>Streptomycetaceae</taxon>
        <taxon>Streptomyces</taxon>
    </lineage>
</organism>
<dbReference type="InterPro" id="IPR007575">
    <property type="entry name" value="SchA_CurD-like"/>
</dbReference>
<name>A0ABP6L3Y3_9ACTN</name>
<dbReference type="Pfam" id="PF04486">
    <property type="entry name" value="SchA_CurD"/>
    <property type="match status" value="2"/>
</dbReference>
<comment type="caution">
    <text evidence="2">The sequence shown here is derived from an EMBL/GenBank/DDBJ whole genome shotgun (WGS) entry which is preliminary data.</text>
</comment>
<evidence type="ECO:0000313" key="3">
    <source>
        <dbReference type="Proteomes" id="UP001501532"/>
    </source>
</evidence>